<evidence type="ECO:0000313" key="7">
    <source>
        <dbReference type="Proteomes" id="UP000253857"/>
    </source>
</evidence>
<evidence type="ECO:0000256" key="2">
    <source>
        <dbReference type="ARBA" id="ARBA00022722"/>
    </source>
</evidence>
<dbReference type="Pfam" id="PF01934">
    <property type="entry name" value="HepT-like"/>
    <property type="match status" value="1"/>
</dbReference>
<protein>
    <submittedName>
        <fullName evidence="5">DUF86 domain-containing protein</fullName>
    </submittedName>
</protein>
<evidence type="ECO:0000313" key="8">
    <source>
        <dbReference type="Proteomes" id="UP000253915"/>
    </source>
</evidence>
<dbReference type="Proteomes" id="UP000253915">
    <property type="component" value="Unassembled WGS sequence"/>
</dbReference>
<dbReference type="InterPro" id="IPR008201">
    <property type="entry name" value="HepT-like"/>
</dbReference>
<accession>A0A369NR78</accession>
<evidence type="ECO:0000313" key="6">
    <source>
        <dbReference type="EMBL" id="RDC37602.1"/>
    </source>
</evidence>
<sequence>MNAKRDDLSRLQEIHDIILQTKRQLRALEFTRSRFCDPDNDEDDLIAEGIMNRVLRVTEEVGRLSDEVSQRYGFEKHAVLGVRNRLAHAYGDVDREIIWAVIEHDFDELLASCALYCEDNGLDLE</sequence>
<gene>
    <name evidence="6" type="ORF">C1853_09095</name>
    <name evidence="5" type="ORF">C1871_06725</name>
</gene>
<dbReference type="RefSeq" id="WP_015761521.1">
    <property type="nucleotide sequence ID" value="NZ_AP031442.1"/>
</dbReference>
<dbReference type="GO" id="GO:0016787">
    <property type="term" value="F:hydrolase activity"/>
    <property type="evidence" value="ECO:0007669"/>
    <property type="project" value="UniProtKB-KW"/>
</dbReference>
<comment type="similarity">
    <text evidence="4">Belongs to the HepT RNase toxin family.</text>
</comment>
<dbReference type="Proteomes" id="UP000253857">
    <property type="component" value="Unassembled WGS sequence"/>
</dbReference>
<keyword evidence="1" id="KW-1277">Toxin-antitoxin system</keyword>
<dbReference type="Gene3D" id="1.20.120.580">
    <property type="entry name" value="bsu32300-like"/>
    <property type="match status" value="1"/>
</dbReference>
<dbReference type="GO" id="GO:0110001">
    <property type="term" value="C:toxin-antitoxin complex"/>
    <property type="evidence" value="ECO:0007669"/>
    <property type="project" value="InterPro"/>
</dbReference>
<proteinExistence type="inferred from homology"/>
<dbReference type="EMBL" id="PPTY01000008">
    <property type="protein sequence ID" value="RDB86375.1"/>
    <property type="molecule type" value="Genomic_DNA"/>
</dbReference>
<dbReference type="EMBL" id="PPUQ01000011">
    <property type="protein sequence ID" value="RDC37602.1"/>
    <property type="molecule type" value="Genomic_DNA"/>
</dbReference>
<evidence type="ECO:0000256" key="4">
    <source>
        <dbReference type="ARBA" id="ARBA00024207"/>
    </source>
</evidence>
<comment type="caution">
    <text evidence="5">The sequence shown here is derived from an EMBL/GenBank/DDBJ whole genome shotgun (WGS) entry which is preliminary data.</text>
</comment>
<dbReference type="AlphaFoldDB" id="A0A369NR78"/>
<evidence type="ECO:0000256" key="1">
    <source>
        <dbReference type="ARBA" id="ARBA00022649"/>
    </source>
</evidence>
<dbReference type="GO" id="GO:0004540">
    <property type="term" value="F:RNA nuclease activity"/>
    <property type="evidence" value="ECO:0007669"/>
    <property type="project" value="InterPro"/>
</dbReference>
<dbReference type="InterPro" id="IPR037038">
    <property type="entry name" value="HepT-like_sf"/>
</dbReference>
<name>A0A369NR78_EGGLN</name>
<keyword evidence="3" id="KW-0378">Hydrolase</keyword>
<evidence type="ECO:0000313" key="5">
    <source>
        <dbReference type="EMBL" id="RDB86375.1"/>
    </source>
</evidence>
<organism evidence="5 7">
    <name type="scientific">Eggerthella lenta</name>
    <name type="common">Eubacterium lentum</name>
    <dbReference type="NCBI Taxonomy" id="84112"/>
    <lineage>
        <taxon>Bacteria</taxon>
        <taxon>Bacillati</taxon>
        <taxon>Actinomycetota</taxon>
        <taxon>Coriobacteriia</taxon>
        <taxon>Eggerthellales</taxon>
        <taxon>Eggerthellaceae</taxon>
        <taxon>Eggerthella</taxon>
    </lineage>
</organism>
<keyword evidence="2" id="KW-0540">Nuclease</keyword>
<evidence type="ECO:0000256" key="3">
    <source>
        <dbReference type="ARBA" id="ARBA00022801"/>
    </source>
</evidence>
<reference evidence="7 8" key="1">
    <citation type="journal article" date="2018" name="Elife">
        <title>Discovery and characterization of a prevalent human gut bacterial enzyme sufficient for the inactivation of a family of plant toxins.</title>
        <authorList>
            <person name="Koppel N."/>
            <person name="Bisanz J.E."/>
            <person name="Pandelia M.E."/>
            <person name="Turnbaugh P.J."/>
            <person name="Balskus E.P."/>
        </authorList>
    </citation>
    <scope>NUCLEOTIDE SEQUENCE [LARGE SCALE GENOMIC DNA]</scope>
    <source>
        <strain evidence="6 8">16A</strain>
        <strain evidence="5 7">FAA1-1-60AUCSF</strain>
    </source>
</reference>